<proteinExistence type="predicted"/>
<organism evidence="1 2">
    <name type="scientific">Sphingomonas oryzagri</name>
    <dbReference type="NCBI Taxonomy" id="3042314"/>
    <lineage>
        <taxon>Bacteria</taxon>
        <taxon>Pseudomonadati</taxon>
        <taxon>Pseudomonadota</taxon>
        <taxon>Alphaproteobacteria</taxon>
        <taxon>Sphingomonadales</taxon>
        <taxon>Sphingomonadaceae</taxon>
        <taxon>Sphingomonas</taxon>
    </lineage>
</organism>
<comment type="caution">
    <text evidence="1">The sequence shown here is derived from an EMBL/GenBank/DDBJ whole genome shotgun (WGS) entry which is preliminary data.</text>
</comment>
<gene>
    <name evidence="1" type="ORF">QGN17_19665</name>
</gene>
<protein>
    <recommendedName>
        <fullName evidence="3">Transposase</fullName>
    </recommendedName>
</protein>
<evidence type="ECO:0000313" key="2">
    <source>
        <dbReference type="Proteomes" id="UP001160625"/>
    </source>
</evidence>
<name>A0ABT6N790_9SPHN</name>
<dbReference type="RefSeq" id="WP_281046306.1">
    <property type="nucleotide sequence ID" value="NZ_JARYGZ010000005.1"/>
</dbReference>
<keyword evidence="2" id="KW-1185">Reference proteome</keyword>
<reference evidence="1" key="1">
    <citation type="submission" date="2023-04" db="EMBL/GenBank/DDBJ databases">
        <title>Sphingomonas sp. MAHUQ-71 isolated from rice field.</title>
        <authorList>
            <person name="Huq M.A."/>
        </authorList>
    </citation>
    <scope>NUCLEOTIDE SEQUENCE</scope>
    <source>
        <strain evidence="1">MAHUQ-71</strain>
    </source>
</reference>
<evidence type="ECO:0000313" key="1">
    <source>
        <dbReference type="EMBL" id="MDH7640961.1"/>
    </source>
</evidence>
<sequence>MPPFIPTPERPCLQTRTEEATDGHPEHAKWQARLDAANAARQGPLSPVERHNRTQLAVLERHLFGRVRTAALR</sequence>
<dbReference type="EMBL" id="JARYGZ010000005">
    <property type="protein sequence ID" value="MDH7640961.1"/>
    <property type="molecule type" value="Genomic_DNA"/>
</dbReference>
<accession>A0ABT6N790</accession>
<evidence type="ECO:0008006" key="3">
    <source>
        <dbReference type="Google" id="ProtNLM"/>
    </source>
</evidence>
<dbReference type="Proteomes" id="UP001160625">
    <property type="component" value="Unassembled WGS sequence"/>
</dbReference>